<feature type="compositionally biased region" description="Polar residues" evidence="1">
    <location>
        <begin position="123"/>
        <end position="141"/>
    </location>
</feature>
<keyword evidence="2" id="KW-0472">Membrane</keyword>
<proteinExistence type="predicted"/>
<keyword evidence="2" id="KW-0812">Transmembrane</keyword>
<organism evidence="3 4">
    <name type="scientific">Ensifer adhaerens</name>
    <name type="common">Sinorhizobium morelense</name>
    <dbReference type="NCBI Taxonomy" id="106592"/>
    <lineage>
        <taxon>Bacteria</taxon>
        <taxon>Pseudomonadati</taxon>
        <taxon>Pseudomonadota</taxon>
        <taxon>Alphaproteobacteria</taxon>
        <taxon>Hyphomicrobiales</taxon>
        <taxon>Rhizobiaceae</taxon>
        <taxon>Sinorhizobium/Ensifer group</taxon>
        <taxon>Ensifer</taxon>
    </lineage>
</organism>
<name>A0ABY8HL87_ENSAD</name>
<keyword evidence="2" id="KW-1133">Transmembrane helix</keyword>
<reference evidence="3 4" key="1">
    <citation type="submission" date="2023-03" db="EMBL/GenBank/DDBJ databases">
        <title>Comparative genome and transcriptome analysis combination mining strategies for increasing vitamin B12 production of Ensifer adhaerens strain.</title>
        <authorList>
            <person name="Yongheng L."/>
        </authorList>
    </citation>
    <scope>NUCLEOTIDE SEQUENCE [LARGE SCALE GENOMIC DNA]</scope>
    <source>
        <strain evidence="3 4">Casida A-T305</strain>
    </source>
</reference>
<feature type="compositionally biased region" description="Low complexity" evidence="1">
    <location>
        <begin position="81"/>
        <end position="122"/>
    </location>
</feature>
<accession>A0ABY8HL87</accession>
<dbReference type="Proteomes" id="UP001214094">
    <property type="component" value="Chromosome"/>
</dbReference>
<gene>
    <name evidence="3" type="ORF">P4B07_01870</name>
</gene>
<evidence type="ECO:0000313" key="3">
    <source>
        <dbReference type="EMBL" id="WFP92803.1"/>
    </source>
</evidence>
<feature type="region of interest" description="Disordered" evidence="1">
    <location>
        <begin position="1"/>
        <end position="42"/>
    </location>
</feature>
<feature type="compositionally biased region" description="Basic and acidic residues" evidence="1">
    <location>
        <begin position="1"/>
        <end position="15"/>
    </location>
</feature>
<feature type="region of interest" description="Disordered" evidence="1">
    <location>
        <begin position="72"/>
        <end position="141"/>
    </location>
</feature>
<feature type="transmembrane region" description="Helical" evidence="2">
    <location>
        <begin position="45"/>
        <end position="64"/>
    </location>
</feature>
<evidence type="ECO:0000313" key="4">
    <source>
        <dbReference type="Proteomes" id="UP001214094"/>
    </source>
</evidence>
<protein>
    <submittedName>
        <fullName evidence="3">Uncharacterized protein</fullName>
    </submittedName>
</protein>
<sequence length="141" mass="14511">MNAMNQHEEFKEKPVIDPVTGQPLPQPTAQTHLSDVPVEPPRRSSWPIIIILLAGLVLALIAWLPAELSRDTANTVAPPSTTDQPATGTTGQATPPADTGTAPAGGTTTQPAPEATPQQGTQGASPNSTPGTTPEMTQPAP</sequence>
<evidence type="ECO:0000256" key="1">
    <source>
        <dbReference type="SAM" id="MobiDB-lite"/>
    </source>
</evidence>
<keyword evidence="4" id="KW-1185">Reference proteome</keyword>
<dbReference type="EMBL" id="CP121308">
    <property type="protein sequence ID" value="WFP92803.1"/>
    <property type="molecule type" value="Genomic_DNA"/>
</dbReference>
<evidence type="ECO:0000256" key="2">
    <source>
        <dbReference type="SAM" id="Phobius"/>
    </source>
</evidence>